<protein>
    <submittedName>
        <fullName evidence="1">GD25862</fullName>
    </submittedName>
</protein>
<dbReference type="EMBL" id="CM000362">
    <property type="protein sequence ID" value="EDX06708.1"/>
    <property type="molecule type" value="Genomic_DNA"/>
</dbReference>
<keyword evidence="2" id="KW-1185">Reference proteome</keyword>
<organism evidence="1 2">
    <name type="scientific">Drosophila simulans</name>
    <name type="common">Fruit fly</name>
    <dbReference type="NCBI Taxonomy" id="7240"/>
    <lineage>
        <taxon>Eukaryota</taxon>
        <taxon>Metazoa</taxon>
        <taxon>Ecdysozoa</taxon>
        <taxon>Arthropoda</taxon>
        <taxon>Hexapoda</taxon>
        <taxon>Insecta</taxon>
        <taxon>Pterygota</taxon>
        <taxon>Neoptera</taxon>
        <taxon>Endopterygota</taxon>
        <taxon>Diptera</taxon>
        <taxon>Brachycera</taxon>
        <taxon>Muscomorpha</taxon>
        <taxon>Ephydroidea</taxon>
        <taxon>Drosophilidae</taxon>
        <taxon>Drosophila</taxon>
        <taxon>Sophophora</taxon>
    </lineage>
</organism>
<evidence type="ECO:0000313" key="2">
    <source>
        <dbReference type="Proteomes" id="UP000000304"/>
    </source>
</evidence>
<proteinExistence type="predicted"/>
<sequence>MLFAYMQKAEPTASLQAAYSHHISLVLELNVDEYEDEDVEMDEGTLKRAY</sequence>
<name>B4QC77_DROSI</name>
<gene>
    <name evidence="1" type="primary">Dsim\GD25862</name>
    <name evidence="1" type="ORF">Dsim_GD25862</name>
</gene>
<dbReference type="AlphaFoldDB" id="B4QC77"/>
<reference evidence="1 2" key="1">
    <citation type="journal article" date="2007" name="Nature">
        <title>Evolution of genes and genomes on the Drosophila phylogeny.</title>
        <authorList>
            <consortium name="Drosophila 12 Genomes Consortium"/>
            <person name="Clark A.G."/>
            <person name="Eisen M.B."/>
            <person name="Smith D.R."/>
            <person name="Bergman C.M."/>
            <person name="Oliver B."/>
            <person name="Markow T.A."/>
            <person name="Kaufman T.C."/>
            <person name="Kellis M."/>
            <person name="Gelbart W."/>
            <person name="Iyer V.N."/>
            <person name="Pollard D.A."/>
            <person name="Sackton T.B."/>
            <person name="Larracuente A.M."/>
            <person name="Singh N.D."/>
            <person name="Abad J.P."/>
            <person name="Abt D.N."/>
            <person name="Adryan B."/>
            <person name="Aguade M."/>
            <person name="Akashi H."/>
            <person name="Anderson W.W."/>
            <person name="Aquadro C.F."/>
            <person name="Ardell D.H."/>
            <person name="Arguello R."/>
            <person name="Artieri C.G."/>
            <person name="Barbash D.A."/>
            <person name="Barker D."/>
            <person name="Barsanti P."/>
            <person name="Batterham P."/>
            <person name="Batzoglou S."/>
            <person name="Begun D."/>
            <person name="Bhutkar A."/>
            <person name="Blanco E."/>
            <person name="Bosak S.A."/>
            <person name="Bradley R.K."/>
            <person name="Brand A.D."/>
            <person name="Brent M.R."/>
            <person name="Brooks A.N."/>
            <person name="Brown R.H."/>
            <person name="Butlin R.K."/>
            <person name="Caggese C."/>
            <person name="Calvi B.R."/>
            <person name="Bernardo de Carvalho A."/>
            <person name="Caspi A."/>
            <person name="Castrezana S."/>
            <person name="Celniker S.E."/>
            <person name="Chang J.L."/>
            <person name="Chapple C."/>
            <person name="Chatterji S."/>
            <person name="Chinwalla A."/>
            <person name="Civetta A."/>
            <person name="Clifton S.W."/>
            <person name="Comeron J.M."/>
            <person name="Costello J.C."/>
            <person name="Coyne J.A."/>
            <person name="Daub J."/>
            <person name="David R.G."/>
            <person name="Delcher A.L."/>
            <person name="Delehaunty K."/>
            <person name="Do C.B."/>
            <person name="Ebling H."/>
            <person name="Edwards K."/>
            <person name="Eickbush T."/>
            <person name="Evans J.D."/>
            <person name="Filipski A."/>
            <person name="Findeiss S."/>
            <person name="Freyhult E."/>
            <person name="Fulton L."/>
            <person name="Fulton R."/>
            <person name="Garcia A.C."/>
            <person name="Gardiner A."/>
            <person name="Garfield D.A."/>
            <person name="Garvin B.E."/>
            <person name="Gibson G."/>
            <person name="Gilbert D."/>
            <person name="Gnerre S."/>
            <person name="Godfrey J."/>
            <person name="Good R."/>
            <person name="Gotea V."/>
            <person name="Gravely B."/>
            <person name="Greenberg A.J."/>
            <person name="Griffiths-Jones S."/>
            <person name="Gross S."/>
            <person name="Guigo R."/>
            <person name="Gustafson E.A."/>
            <person name="Haerty W."/>
            <person name="Hahn M.W."/>
            <person name="Halligan D.L."/>
            <person name="Halpern A.L."/>
            <person name="Halter G.M."/>
            <person name="Han M.V."/>
            <person name="Heger A."/>
            <person name="Hillier L."/>
            <person name="Hinrichs A.S."/>
            <person name="Holmes I."/>
            <person name="Hoskins R.A."/>
            <person name="Hubisz M.J."/>
            <person name="Hultmark D."/>
            <person name="Huntley M.A."/>
            <person name="Jaffe D.B."/>
            <person name="Jagadeeshan S."/>
            <person name="Jeck W.R."/>
            <person name="Johnson J."/>
            <person name="Jones C.D."/>
            <person name="Jordan W.C."/>
            <person name="Karpen G.H."/>
            <person name="Kataoka E."/>
            <person name="Keightley P.D."/>
            <person name="Kheradpour P."/>
            <person name="Kirkness E.F."/>
            <person name="Koerich L.B."/>
            <person name="Kristiansen K."/>
            <person name="Kudrna D."/>
            <person name="Kulathinal R.J."/>
            <person name="Kumar S."/>
            <person name="Kwok R."/>
            <person name="Lander E."/>
            <person name="Langley C.H."/>
            <person name="Lapoint R."/>
            <person name="Lazzaro B.P."/>
            <person name="Lee S.J."/>
            <person name="Levesque L."/>
            <person name="Li R."/>
            <person name="Lin C.F."/>
            <person name="Lin M.F."/>
            <person name="Lindblad-Toh K."/>
            <person name="Llopart A."/>
            <person name="Long M."/>
            <person name="Low L."/>
            <person name="Lozovsky E."/>
            <person name="Lu J."/>
            <person name="Luo M."/>
            <person name="Machado C.A."/>
            <person name="Makalowski W."/>
            <person name="Marzo M."/>
            <person name="Matsuda M."/>
            <person name="Matzkin L."/>
            <person name="McAllister B."/>
            <person name="McBride C.S."/>
            <person name="McKernan B."/>
            <person name="McKernan K."/>
            <person name="Mendez-Lago M."/>
            <person name="Minx P."/>
            <person name="Mollenhauer M.U."/>
            <person name="Montooth K."/>
            <person name="Mount S.M."/>
            <person name="Mu X."/>
            <person name="Myers E."/>
            <person name="Negre B."/>
            <person name="Newfeld S."/>
            <person name="Nielsen R."/>
            <person name="Noor M.A."/>
            <person name="O'Grady P."/>
            <person name="Pachter L."/>
            <person name="Papaceit M."/>
            <person name="Parisi M.J."/>
            <person name="Parisi M."/>
            <person name="Parts L."/>
            <person name="Pedersen J.S."/>
            <person name="Pesole G."/>
            <person name="Phillippy A.M."/>
            <person name="Ponting C.P."/>
            <person name="Pop M."/>
            <person name="Porcelli D."/>
            <person name="Powell J.R."/>
            <person name="Prohaska S."/>
            <person name="Pruitt K."/>
            <person name="Puig M."/>
            <person name="Quesneville H."/>
            <person name="Ram K.R."/>
            <person name="Rand D."/>
            <person name="Rasmussen M.D."/>
            <person name="Reed L.K."/>
            <person name="Reenan R."/>
            <person name="Reily A."/>
            <person name="Remington K.A."/>
            <person name="Rieger T.T."/>
            <person name="Ritchie M.G."/>
            <person name="Robin C."/>
            <person name="Rogers Y.H."/>
            <person name="Rohde C."/>
            <person name="Rozas J."/>
            <person name="Rubenfield M.J."/>
            <person name="Ruiz A."/>
            <person name="Russo S."/>
            <person name="Salzberg S.L."/>
            <person name="Sanchez-Gracia A."/>
            <person name="Saranga D.J."/>
            <person name="Sato H."/>
            <person name="Schaeffer S.W."/>
            <person name="Schatz M.C."/>
            <person name="Schlenke T."/>
            <person name="Schwartz R."/>
            <person name="Segarra C."/>
            <person name="Singh R.S."/>
            <person name="Sirot L."/>
            <person name="Sirota M."/>
            <person name="Sisneros N.B."/>
            <person name="Smith C.D."/>
            <person name="Smith T.F."/>
            <person name="Spieth J."/>
            <person name="Stage D.E."/>
            <person name="Stark A."/>
            <person name="Stephan W."/>
            <person name="Strausberg R.L."/>
            <person name="Strempel S."/>
            <person name="Sturgill D."/>
            <person name="Sutton G."/>
            <person name="Sutton G.G."/>
            <person name="Tao W."/>
            <person name="Teichmann S."/>
            <person name="Tobari Y.N."/>
            <person name="Tomimura Y."/>
            <person name="Tsolas J.M."/>
            <person name="Valente V.L."/>
            <person name="Venter E."/>
            <person name="Venter J.C."/>
            <person name="Vicario S."/>
            <person name="Vieira F.G."/>
            <person name="Vilella A.J."/>
            <person name="Villasante A."/>
            <person name="Walenz B."/>
            <person name="Wang J."/>
            <person name="Wasserman M."/>
            <person name="Watts T."/>
            <person name="Wilson D."/>
            <person name="Wilson R.K."/>
            <person name="Wing R.A."/>
            <person name="Wolfner M.F."/>
            <person name="Wong A."/>
            <person name="Wong G.K."/>
            <person name="Wu C.I."/>
            <person name="Wu G."/>
            <person name="Yamamoto D."/>
            <person name="Yang H.P."/>
            <person name="Yang S.P."/>
            <person name="Yorke J.A."/>
            <person name="Yoshida K."/>
            <person name="Zdobnov E."/>
            <person name="Zhang P."/>
            <person name="Zhang Y."/>
            <person name="Zimin A.V."/>
            <person name="Baldwin J."/>
            <person name="Abdouelleil A."/>
            <person name="Abdulkadir J."/>
            <person name="Abebe A."/>
            <person name="Abera B."/>
            <person name="Abreu J."/>
            <person name="Acer S.C."/>
            <person name="Aftuck L."/>
            <person name="Alexander A."/>
            <person name="An P."/>
            <person name="Anderson E."/>
            <person name="Anderson S."/>
            <person name="Arachi H."/>
            <person name="Azer M."/>
            <person name="Bachantsang P."/>
            <person name="Barry A."/>
            <person name="Bayul T."/>
            <person name="Berlin A."/>
            <person name="Bessette D."/>
            <person name="Bloom T."/>
            <person name="Blye J."/>
            <person name="Boguslavskiy L."/>
            <person name="Bonnet C."/>
            <person name="Boukhgalter B."/>
            <person name="Bourzgui I."/>
            <person name="Brown A."/>
            <person name="Cahill P."/>
            <person name="Channer S."/>
            <person name="Cheshatsang Y."/>
            <person name="Chuda L."/>
            <person name="Citroen M."/>
            <person name="Collymore A."/>
            <person name="Cooke P."/>
            <person name="Costello M."/>
            <person name="D'Aco K."/>
            <person name="Daza R."/>
            <person name="De Haan G."/>
            <person name="DeGray S."/>
            <person name="DeMaso C."/>
            <person name="Dhargay N."/>
            <person name="Dooley K."/>
            <person name="Dooley E."/>
            <person name="Doricent M."/>
            <person name="Dorje P."/>
            <person name="Dorjee K."/>
            <person name="Dupes A."/>
            <person name="Elong R."/>
            <person name="Falk J."/>
            <person name="Farina A."/>
            <person name="Faro S."/>
            <person name="Ferguson D."/>
            <person name="Fisher S."/>
            <person name="Foley C.D."/>
            <person name="Franke A."/>
            <person name="Friedrich D."/>
            <person name="Gadbois L."/>
            <person name="Gearin G."/>
            <person name="Gearin C.R."/>
            <person name="Giannoukos G."/>
            <person name="Goode T."/>
            <person name="Graham J."/>
            <person name="Grandbois E."/>
            <person name="Grewal S."/>
            <person name="Gyaltsen K."/>
            <person name="Hafez N."/>
            <person name="Hagos B."/>
            <person name="Hall J."/>
            <person name="Henson C."/>
            <person name="Hollinger A."/>
            <person name="Honan T."/>
            <person name="Huard M.D."/>
            <person name="Hughes L."/>
            <person name="Hurhula B."/>
            <person name="Husby M.E."/>
            <person name="Kamat A."/>
            <person name="Kanga B."/>
            <person name="Kashin S."/>
            <person name="Khazanovich D."/>
            <person name="Kisner P."/>
            <person name="Lance K."/>
            <person name="Lara M."/>
            <person name="Lee W."/>
            <person name="Lennon N."/>
            <person name="Letendre F."/>
            <person name="LeVine R."/>
            <person name="Lipovsky A."/>
            <person name="Liu X."/>
            <person name="Liu J."/>
            <person name="Liu S."/>
            <person name="Lokyitsang T."/>
            <person name="Lokyitsang Y."/>
            <person name="Lubonja R."/>
            <person name="Lui A."/>
            <person name="MacDonald P."/>
            <person name="Magnisalis V."/>
            <person name="Maru K."/>
            <person name="Matthews C."/>
            <person name="McCusker W."/>
            <person name="McDonough S."/>
            <person name="Mehta T."/>
            <person name="Meldrim J."/>
            <person name="Meneus L."/>
            <person name="Mihai O."/>
            <person name="Mihalev A."/>
            <person name="Mihova T."/>
            <person name="Mittelman R."/>
            <person name="Mlenga V."/>
            <person name="Montmayeur A."/>
            <person name="Mulrain L."/>
            <person name="Navidi A."/>
            <person name="Naylor J."/>
            <person name="Negash T."/>
            <person name="Nguyen T."/>
            <person name="Nguyen N."/>
            <person name="Nicol R."/>
            <person name="Norbu C."/>
            <person name="Norbu N."/>
            <person name="Novod N."/>
            <person name="O'Neill B."/>
            <person name="Osman S."/>
            <person name="Markiewicz E."/>
            <person name="Oyono O.L."/>
            <person name="Patti C."/>
            <person name="Phunkhang P."/>
            <person name="Pierre F."/>
            <person name="Priest M."/>
            <person name="Raghuraman S."/>
            <person name="Rege F."/>
            <person name="Reyes R."/>
            <person name="Rise C."/>
            <person name="Rogov P."/>
            <person name="Ross K."/>
            <person name="Ryan E."/>
            <person name="Settipalli S."/>
            <person name="Shea T."/>
            <person name="Sherpa N."/>
            <person name="Shi L."/>
            <person name="Shih D."/>
            <person name="Sparrow T."/>
            <person name="Spaulding J."/>
            <person name="Stalker J."/>
            <person name="Stange-Thomann N."/>
            <person name="Stavropoulos S."/>
            <person name="Stone C."/>
            <person name="Strader C."/>
            <person name="Tesfaye S."/>
            <person name="Thomson T."/>
            <person name="Thoulutsang Y."/>
            <person name="Thoulutsang D."/>
            <person name="Topham K."/>
            <person name="Topping I."/>
            <person name="Tsamla T."/>
            <person name="Vassiliev H."/>
            <person name="Vo A."/>
            <person name="Wangchuk T."/>
            <person name="Wangdi T."/>
            <person name="Weiand M."/>
            <person name="Wilkinson J."/>
            <person name="Wilson A."/>
            <person name="Yadav S."/>
            <person name="Young G."/>
            <person name="Yu Q."/>
            <person name="Zembek L."/>
            <person name="Zhong D."/>
            <person name="Zimmer A."/>
            <person name="Zwirko Z."/>
            <person name="Jaffe D.B."/>
            <person name="Alvarez P."/>
            <person name="Brockman W."/>
            <person name="Butler J."/>
            <person name="Chin C."/>
            <person name="Gnerre S."/>
            <person name="Grabherr M."/>
            <person name="Kleber M."/>
            <person name="Mauceli E."/>
            <person name="MacCallum I."/>
        </authorList>
    </citation>
    <scope>NUCLEOTIDE SEQUENCE [LARGE SCALE GENOMIC DNA]</scope>
    <source>
        <strain evidence="2">white501</strain>
    </source>
</reference>
<accession>B4QC77</accession>
<evidence type="ECO:0000313" key="1">
    <source>
        <dbReference type="EMBL" id="EDX06708.1"/>
    </source>
</evidence>
<dbReference type="HOGENOM" id="CLU_3126606_0_0_1"/>
<dbReference type="Proteomes" id="UP000000304">
    <property type="component" value="Chromosome 2R"/>
</dbReference>